<keyword evidence="3 7" id="KW-0812">Transmembrane</keyword>
<gene>
    <name evidence="8" type="primary">WBGene00278062</name>
</gene>
<organism evidence="8 9">
    <name type="scientific">Pristionchus pacificus</name>
    <name type="common">Parasitic nematode worm</name>
    <dbReference type="NCBI Taxonomy" id="54126"/>
    <lineage>
        <taxon>Eukaryota</taxon>
        <taxon>Metazoa</taxon>
        <taxon>Ecdysozoa</taxon>
        <taxon>Nematoda</taxon>
        <taxon>Chromadorea</taxon>
        <taxon>Rhabditida</taxon>
        <taxon>Rhabditina</taxon>
        <taxon>Diplogasteromorpha</taxon>
        <taxon>Diplogasteroidea</taxon>
        <taxon>Neodiplogasteridae</taxon>
        <taxon>Pristionchus</taxon>
    </lineage>
</organism>
<evidence type="ECO:0000313" key="8">
    <source>
        <dbReference type="EnsemblMetazoa" id="PPA39693b.1"/>
    </source>
</evidence>
<dbReference type="PRINTS" id="PR01609">
    <property type="entry name" value="CD36FAMILY"/>
</dbReference>
<dbReference type="PANTHER" id="PTHR11923">
    <property type="entry name" value="SCAVENGER RECEPTOR CLASS B TYPE-1 SR-B1"/>
    <property type="match status" value="1"/>
</dbReference>
<comment type="subcellular location">
    <subcellularLocation>
        <location evidence="1">Membrane</location>
    </subcellularLocation>
</comment>
<keyword evidence="4 7" id="KW-1133">Transmembrane helix</keyword>
<dbReference type="PANTHER" id="PTHR11923:SF55">
    <property type="entry name" value="SCAVENGER RECEPTOR (CD36 FAMILY) RELATED"/>
    <property type="match status" value="1"/>
</dbReference>
<keyword evidence="6" id="KW-0325">Glycoprotein</keyword>
<protein>
    <submittedName>
        <fullName evidence="8">Uncharacterized protein</fullName>
    </submittedName>
</protein>
<evidence type="ECO:0000256" key="1">
    <source>
        <dbReference type="ARBA" id="ARBA00004370"/>
    </source>
</evidence>
<dbReference type="Pfam" id="PF01130">
    <property type="entry name" value="CD36"/>
    <property type="match status" value="1"/>
</dbReference>
<keyword evidence="9" id="KW-1185">Reference proteome</keyword>
<evidence type="ECO:0000256" key="2">
    <source>
        <dbReference type="ARBA" id="ARBA00010532"/>
    </source>
</evidence>
<reference evidence="9" key="1">
    <citation type="journal article" date="2008" name="Nat. Genet.">
        <title>The Pristionchus pacificus genome provides a unique perspective on nematode lifestyle and parasitism.</title>
        <authorList>
            <person name="Dieterich C."/>
            <person name="Clifton S.W."/>
            <person name="Schuster L.N."/>
            <person name="Chinwalla A."/>
            <person name="Delehaunty K."/>
            <person name="Dinkelacker I."/>
            <person name="Fulton L."/>
            <person name="Fulton R."/>
            <person name="Godfrey J."/>
            <person name="Minx P."/>
            <person name="Mitreva M."/>
            <person name="Roeseler W."/>
            <person name="Tian H."/>
            <person name="Witte H."/>
            <person name="Yang S.P."/>
            <person name="Wilson R.K."/>
            <person name="Sommer R.J."/>
        </authorList>
    </citation>
    <scope>NUCLEOTIDE SEQUENCE [LARGE SCALE GENOMIC DNA]</scope>
    <source>
        <strain evidence="9">PS312</strain>
    </source>
</reference>
<dbReference type="GO" id="GO:0016020">
    <property type="term" value="C:membrane"/>
    <property type="evidence" value="ECO:0007669"/>
    <property type="project" value="UniProtKB-SubCell"/>
</dbReference>
<evidence type="ECO:0000256" key="7">
    <source>
        <dbReference type="SAM" id="Phobius"/>
    </source>
</evidence>
<sequence>MIGIPCTILVALPSIVTLILGLLGIFVFPSIYKSIVYSILVLTHDDYEGTLGLSTQMFSKPPMINQMKFYFFNITNMDEIIYEGSQARVNEIGPYTYMESEDKRYLQFTEDGDQVFYENYKKWIYRSDLSCVNCDYNDIVTLPNAPQVGTSTALFDPLFHVTPTAKKIIAAALLLLGENAINSPSMGAVLFDGYDDALLSAAHSGIVTLISNIWNGGVNIIPIPVPDMHTMAYFNGYNNSRDESYWIHTGMNDIYKLGDIINWANESLLPSEWYPTETARMINGSDTGSFGKVGLSENDVLPMFHSYMCRSFNAVYQGKRDVEGVPSYTYGVMEDEWDTSLDKNKGFRYRNVEGVNYYPQWPNCPKWNHSNCKATPNDPIDCFTDLCNDCCNKGKVGDTFAVPPGFYPMVCYPGRRESSPFAILWSTPHFLYSPSTVVDSVVGIHPELSLHQPMVYDHEPAQFTPSKCNYSYFLRKLGDNDDRLCIFFVQNWICVCPYRSILDEYRIHNFVHWSIYRRMRSYGQKNTFAQCTEGHVY</sequence>
<evidence type="ECO:0000256" key="3">
    <source>
        <dbReference type="ARBA" id="ARBA00022692"/>
    </source>
</evidence>
<evidence type="ECO:0000256" key="6">
    <source>
        <dbReference type="ARBA" id="ARBA00023180"/>
    </source>
</evidence>
<evidence type="ECO:0000313" key="9">
    <source>
        <dbReference type="Proteomes" id="UP000005239"/>
    </source>
</evidence>
<name>A0A8R1UWA8_PRIPA</name>
<dbReference type="AlphaFoldDB" id="A0A8R1UWA8"/>
<reference evidence="8" key="2">
    <citation type="submission" date="2022-06" db="UniProtKB">
        <authorList>
            <consortium name="EnsemblMetazoa"/>
        </authorList>
    </citation>
    <scope>IDENTIFICATION</scope>
    <source>
        <strain evidence="8">PS312</strain>
    </source>
</reference>
<feature type="transmembrane region" description="Helical" evidence="7">
    <location>
        <begin position="7"/>
        <end position="32"/>
    </location>
</feature>
<comment type="similarity">
    <text evidence="2">Belongs to the CD36 family.</text>
</comment>
<keyword evidence="5 7" id="KW-0472">Membrane</keyword>
<evidence type="ECO:0000256" key="4">
    <source>
        <dbReference type="ARBA" id="ARBA00022989"/>
    </source>
</evidence>
<dbReference type="InterPro" id="IPR002159">
    <property type="entry name" value="CD36_fam"/>
</dbReference>
<accession>A0A8R1UWA8</accession>
<evidence type="ECO:0000256" key="5">
    <source>
        <dbReference type="ARBA" id="ARBA00023136"/>
    </source>
</evidence>
<dbReference type="Proteomes" id="UP000005239">
    <property type="component" value="Unassembled WGS sequence"/>
</dbReference>
<proteinExistence type="inferred from homology"/>
<dbReference type="EnsemblMetazoa" id="PPA39693b.1">
    <property type="protein sequence ID" value="PPA39693b.1"/>
    <property type="gene ID" value="WBGene00278062"/>
</dbReference>